<feature type="coiled-coil region" evidence="1">
    <location>
        <begin position="383"/>
        <end position="417"/>
    </location>
</feature>
<evidence type="ECO:0000256" key="2">
    <source>
        <dbReference type="SAM" id="MobiDB-lite"/>
    </source>
</evidence>
<keyword evidence="4" id="KW-1185">Reference proteome</keyword>
<feature type="compositionally biased region" description="Basic and acidic residues" evidence="2">
    <location>
        <begin position="874"/>
        <end position="886"/>
    </location>
</feature>
<evidence type="ECO:0000313" key="4">
    <source>
        <dbReference type="Proteomes" id="UP000827092"/>
    </source>
</evidence>
<comment type="caution">
    <text evidence="3">The sequence shown here is derived from an EMBL/GenBank/DDBJ whole genome shotgun (WGS) entry which is preliminary data.</text>
</comment>
<dbReference type="PANTHER" id="PTHR24110">
    <property type="entry name" value="CENTROSOMAL PROTEIN OF 78 KDA"/>
    <property type="match status" value="1"/>
</dbReference>
<evidence type="ECO:0000313" key="3">
    <source>
        <dbReference type="EMBL" id="KAG8196497.1"/>
    </source>
</evidence>
<feature type="compositionally biased region" description="Basic and acidic residues" evidence="2">
    <location>
        <begin position="949"/>
        <end position="961"/>
    </location>
</feature>
<dbReference type="Gene3D" id="3.80.10.10">
    <property type="entry name" value="Ribonuclease Inhibitor"/>
    <property type="match status" value="2"/>
</dbReference>
<feature type="compositionally biased region" description="Polar residues" evidence="2">
    <location>
        <begin position="835"/>
        <end position="847"/>
    </location>
</feature>
<dbReference type="SUPFAM" id="SSF52047">
    <property type="entry name" value="RNI-like"/>
    <property type="match status" value="1"/>
</dbReference>
<keyword evidence="1" id="KW-0175">Coiled coil</keyword>
<feature type="region of interest" description="Disordered" evidence="2">
    <location>
        <begin position="662"/>
        <end position="991"/>
    </location>
</feature>
<feature type="compositionally biased region" description="Basic and acidic residues" evidence="2">
    <location>
        <begin position="895"/>
        <end position="904"/>
    </location>
</feature>
<feature type="compositionally biased region" description="Basic residues" evidence="2">
    <location>
        <begin position="743"/>
        <end position="753"/>
    </location>
</feature>
<name>A0AAV6VI95_9ARAC</name>
<accession>A0AAV6VI95</accession>
<evidence type="ECO:0000256" key="1">
    <source>
        <dbReference type="SAM" id="Coils"/>
    </source>
</evidence>
<protein>
    <recommendedName>
        <fullName evidence="5">Centrosomal protein of 78 kDa</fullName>
    </recommendedName>
</protein>
<proteinExistence type="predicted"/>
<feature type="compositionally biased region" description="Basic and acidic residues" evidence="2">
    <location>
        <begin position="731"/>
        <end position="742"/>
    </location>
</feature>
<feature type="compositionally biased region" description="Basic and acidic residues" evidence="2">
    <location>
        <begin position="680"/>
        <end position="695"/>
    </location>
</feature>
<organism evidence="3 4">
    <name type="scientific">Oedothorax gibbosus</name>
    <dbReference type="NCBI Taxonomy" id="931172"/>
    <lineage>
        <taxon>Eukaryota</taxon>
        <taxon>Metazoa</taxon>
        <taxon>Ecdysozoa</taxon>
        <taxon>Arthropoda</taxon>
        <taxon>Chelicerata</taxon>
        <taxon>Arachnida</taxon>
        <taxon>Araneae</taxon>
        <taxon>Araneomorphae</taxon>
        <taxon>Entelegynae</taxon>
        <taxon>Araneoidea</taxon>
        <taxon>Linyphiidae</taxon>
        <taxon>Erigoninae</taxon>
        <taxon>Oedothorax</taxon>
    </lineage>
</organism>
<reference evidence="3 4" key="1">
    <citation type="journal article" date="2022" name="Nat. Ecol. Evol.">
        <title>A masculinizing supergene underlies an exaggerated male reproductive morph in a spider.</title>
        <authorList>
            <person name="Hendrickx F."/>
            <person name="De Corte Z."/>
            <person name="Sonet G."/>
            <person name="Van Belleghem S.M."/>
            <person name="Kostlbacher S."/>
            <person name="Vangestel C."/>
        </authorList>
    </citation>
    <scope>NUCLEOTIDE SEQUENCE [LARGE SCALE GENOMIC DNA]</scope>
    <source>
        <strain evidence="3">W744_W776</strain>
    </source>
</reference>
<sequence>MSEDTDFWARYSSLCSKAKLCPLRSILRRSKGTELSCPVEVIRSEHWPLLYAAISGAKNLTKLEFVSGVFPAANLEDNTDSLKRNRLQFPIFYGCSEKNINDLCKCVTRLLSTSTELKTLKIENLCLKREDALLLEKGLKDSHIEHFSLSGCKLEVGAFEIICRGLQHSYVQWVDFSSCGLATSDISFVCKIIKAHSIRRSNDLFPHTLRYQLPNFDDMKGLNRITLNNNTIGDEAIDILVNSFNEDSWIKALDLQKCCIGNNGAKSLLNFVKKNAGPQLIDLRQNNIDENILDRIALHIALNNEGKDIKHKLGSLWKPPKSVKRVSCRKTFLKTKVLKYSPTKPKVLSKVSNRIPAKLKAVRTSEEAFAQTSINYDREIRKAKKIILKYNNLLSRLKKYKRENQLLSQEVENMSSQEGYVLIDQQTYAEVTSTFEKYKTFLDIMKEYGLWECIALLEVNDNFKENLRPLVFEAIQQCIKIAKSDSSSGKISQSNESLPLSSVENEMPQYRNSNNSKQVHQSFDNRNAEDSKLFHRRVLPEMNRVTKPAPSYKGLACKVLREVMESYTSSDSNPTKPWKPPLNAEQGNKVEVFRIKNSVSETETKWKEMGYKVPQTGVTSRRNSIFTSPKVVEHLKTAKDNKHVGQESVFKVDSVNIKKNAAKAPLSSVTSISGGPFLHQSDESSVYKKLPEPKQKKYSLPQNDSNVQLFPQKKYSVTSSESKARSLTSSETERFSEPDGHKSSKSKTSHHKTSVIPSEKHLSQSSRSVSEAPKHSKVPEYSSSTSSVNSYRDNDNLKDQVSSSVNRHKRKDVVRDSVNSSKTKDNQKELVYNSIKGTSVTNNNSKVIQKDSVHSSVEGSSIASHRTIGSSKVHSSDEGADSEKSYLESVATEASTDKDVKSMFESEVYTSDGSQKDSEKPVQVIPKDFSVAPQKSVSAKSSETKLTQKKVDKEDSEKNYKSEPSVPSLSDITTVSSHSLNTDSVIGQLSD</sequence>
<feature type="compositionally biased region" description="Polar residues" evidence="2">
    <location>
        <begin position="854"/>
        <end position="873"/>
    </location>
</feature>
<dbReference type="Proteomes" id="UP000827092">
    <property type="component" value="Unassembled WGS sequence"/>
</dbReference>
<feature type="compositionally biased region" description="Polar residues" evidence="2">
    <location>
        <begin position="700"/>
        <end position="730"/>
    </location>
</feature>
<dbReference type="EMBL" id="JAFNEN010000069">
    <property type="protein sequence ID" value="KAG8196497.1"/>
    <property type="molecule type" value="Genomic_DNA"/>
</dbReference>
<feature type="compositionally biased region" description="Polar residues" evidence="2">
    <location>
        <begin position="965"/>
        <end position="991"/>
    </location>
</feature>
<dbReference type="SMART" id="SM00368">
    <property type="entry name" value="LRR_RI"/>
    <property type="match status" value="4"/>
</dbReference>
<dbReference type="AlphaFoldDB" id="A0AAV6VI95"/>
<dbReference type="PANTHER" id="PTHR24110:SF3">
    <property type="entry name" value="CENTROSOMAL PROTEIN OF 78 KDA"/>
    <property type="match status" value="1"/>
</dbReference>
<gene>
    <name evidence="3" type="ORF">JTE90_012313</name>
</gene>
<feature type="compositionally biased region" description="Polar residues" evidence="2">
    <location>
        <begin position="933"/>
        <end position="945"/>
    </location>
</feature>
<evidence type="ECO:0008006" key="5">
    <source>
        <dbReference type="Google" id="ProtNLM"/>
    </source>
</evidence>
<dbReference type="InterPro" id="IPR032675">
    <property type="entry name" value="LRR_dom_sf"/>
</dbReference>